<organism evidence="1">
    <name type="scientific">Rhizophora mucronata</name>
    <name type="common">Asiatic mangrove</name>
    <dbReference type="NCBI Taxonomy" id="61149"/>
    <lineage>
        <taxon>Eukaryota</taxon>
        <taxon>Viridiplantae</taxon>
        <taxon>Streptophyta</taxon>
        <taxon>Embryophyta</taxon>
        <taxon>Tracheophyta</taxon>
        <taxon>Spermatophyta</taxon>
        <taxon>Magnoliopsida</taxon>
        <taxon>eudicotyledons</taxon>
        <taxon>Gunneridae</taxon>
        <taxon>Pentapetalae</taxon>
        <taxon>rosids</taxon>
        <taxon>fabids</taxon>
        <taxon>Malpighiales</taxon>
        <taxon>Rhizophoraceae</taxon>
        <taxon>Rhizophora</taxon>
    </lineage>
</organism>
<dbReference type="AlphaFoldDB" id="A0A2P2PW30"/>
<protein>
    <submittedName>
        <fullName evidence="1">Uncharacterized protein</fullName>
    </submittedName>
</protein>
<accession>A0A2P2PW30</accession>
<proteinExistence type="predicted"/>
<reference evidence="1" key="1">
    <citation type="submission" date="2018-02" db="EMBL/GenBank/DDBJ databases">
        <title>Rhizophora mucronata_Transcriptome.</title>
        <authorList>
            <person name="Meera S.P."/>
            <person name="Sreeshan A."/>
            <person name="Augustine A."/>
        </authorList>
    </citation>
    <scope>NUCLEOTIDE SEQUENCE</scope>
    <source>
        <tissue evidence="1">Leaf</tissue>
    </source>
</reference>
<dbReference type="EMBL" id="GGEC01078470">
    <property type="protein sequence ID" value="MBX58954.1"/>
    <property type="molecule type" value="Transcribed_RNA"/>
</dbReference>
<evidence type="ECO:0000313" key="1">
    <source>
        <dbReference type="EMBL" id="MBX58954.1"/>
    </source>
</evidence>
<name>A0A2P2PW30_RHIMU</name>
<sequence length="38" mass="4289">MRPKNRSHIKLLTMAKQGNNEKGLEDIKIFFGVSTATN</sequence>